<dbReference type="SUPFAM" id="SSF51445">
    <property type="entry name" value="(Trans)glycosidases"/>
    <property type="match status" value="1"/>
</dbReference>
<feature type="domain" description="Glycoside hydrolase 35 catalytic" evidence="2">
    <location>
        <begin position="36"/>
        <end position="223"/>
    </location>
</feature>
<feature type="signal peptide" evidence="1">
    <location>
        <begin position="1"/>
        <end position="21"/>
    </location>
</feature>
<dbReference type="InterPro" id="IPR031330">
    <property type="entry name" value="Gly_Hdrlase_35_cat"/>
</dbReference>
<accession>A0A1I2M043</accession>
<name>A0A1I2M043_9FLAO</name>
<dbReference type="InterPro" id="IPR017853">
    <property type="entry name" value="GH"/>
</dbReference>
<keyword evidence="1" id="KW-0732">Signal</keyword>
<dbReference type="Proteomes" id="UP000199116">
    <property type="component" value="Unassembled WGS sequence"/>
</dbReference>
<dbReference type="AlphaFoldDB" id="A0A1I2M043"/>
<dbReference type="Pfam" id="PF18120">
    <property type="entry name" value="DUF5597"/>
    <property type="match status" value="1"/>
</dbReference>
<evidence type="ECO:0000259" key="2">
    <source>
        <dbReference type="Pfam" id="PF01301"/>
    </source>
</evidence>
<evidence type="ECO:0000313" key="4">
    <source>
        <dbReference type="EMBL" id="SFF82897.1"/>
    </source>
</evidence>
<proteinExistence type="predicted"/>
<dbReference type="FunFam" id="3.20.20.80:FF:000135">
    <property type="entry name" value="Beta-galactosidase, putative, bgl35A"/>
    <property type="match status" value="1"/>
</dbReference>
<reference evidence="5" key="1">
    <citation type="submission" date="2016-10" db="EMBL/GenBank/DDBJ databases">
        <authorList>
            <person name="Varghese N."/>
            <person name="Submissions S."/>
        </authorList>
    </citation>
    <scope>NUCLEOTIDE SEQUENCE [LARGE SCALE GENOMIC DNA]</scope>
    <source>
        <strain evidence="5">DSM 23515</strain>
    </source>
</reference>
<gene>
    <name evidence="4" type="ORF">SAMN04488033_11096</name>
</gene>
<evidence type="ECO:0000259" key="3">
    <source>
        <dbReference type="Pfam" id="PF18120"/>
    </source>
</evidence>
<feature type="domain" description="DUF5597" evidence="3">
    <location>
        <begin position="396"/>
        <end position="528"/>
    </location>
</feature>
<dbReference type="RefSeq" id="WP_075325024.1">
    <property type="nucleotide sequence ID" value="NZ_FOOH01000010.1"/>
</dbReference>
<evidence type="ECO:0000313" key="5">
    <source>
        <dbReference type="Proteomes" id="UP000199116"/>
    </source>
</evidence>
<dbReference type="Gene3D" id="3.20.20.80">
    <property type="entry name" value="Glycosidases"/>
    <property type="match status" value="1"/>
</dbReference>
<sequence>MKRILFLTLFSLFFLSSDLFAQEAIPRLQQVGNKYQLVVDGKPYLMLAGELGNSTASTMESMKPVWPRLKELNLNTVLLPIYWELFEPEEGKFDYKLIEDLILEARKYDLKLVVLWFGSWKNSMSSHVPSWVKLNQKRFPRAVSKEGKSQEILTAFSENNMKADLNAYQHLLKYIKKIDCSHHTVILMQPENEIGMLPSARDYHSLANQKFKEEVPRELLDYIINNEDILNSEFSEIWKNNGAREQGSWEEVFGKGLHTDEIFMAYYFSHYANEVTKAGKEEYPLPAYVNAALNRPNVKPGDYPSGGPLPHLLDIWKAGSPNIDFYAPDFYNPRFKHWNDLYVRQGNPLFIPEHNFDNTVAAKALFAIGHYEALGFAPFSVEQIPSEAFTPKEQKLAQVYEIIHQIEPILEANRGQNRLEGVLLNKEVNEMIFTLGDYEFTAEHTFNLGWEPNSNEDVWEPAGAIIVQTADNEFFYAGYGVSLKMKNLKKPNSRVGILKTDRGYFEEGKWKVFQHLNGDQTHQGRHIRSFIDDVSIQRFTLYEYD</sequence>
<protein>
    <submittedName>
        <fullName evidence="4">Beta-galactosidase GanA</fullName>
    </submittedName>
</protein>
<dbReference type="Pfam" id="PF01301">
    <property type="entry name" value="Glyco_hydro_35"/>
    <property type="match status" value="1"/>
</dbReference>
<keyword evidence="5" id="KW-1185">Reference proteome</keyword>
<feature type="chain" id="PRO_5011750305" evidence="1">
    <location>
        <begin position="22"/>
        <end position="545"/>
    </location>
</feature>
<dbReference type="EMBL" id="FOOH01000010">
    <property type="protein sequence ID" value="SFF82897.1"/>
    <property type="molecule type" value="Genomic_DNA"/>
</dbReference>
<dbReference type="InterPro" id="IPR040719">
    <property type="entry name" value="DUF5597"/>
</dbReference>
<evidence type="ECO:0000256" key="1">
    <source>
        <dbReference type="SAM" id="SignalP"/>
    </source>
</evidence>
<dbReference type="Gene3D" id="2.60.220.20">
    <property type="entry name" value="putative beta-Galactosidase from caulobacter crescentus"/>
    <property type="match status" value="1"/>
</dbReference>
<organism evidence="4 5">
    <name type="scientific">Salegentibacter agarivorans</name>
    <dbReference type="NCBI Taxonomy" id="345907"/>
    <lineage>
        <taxon>Bacteria</taxon>
        <taxon>Pseudomonadati</taxon>
        <taxon>Bacteroidota</taxon>
        <taxon>Flavobacteriia</taxon>
        <taxon>Flavobacteriales</taxon>
        <taxon>Flavobacteriaceae</taxon>
        <taxon>Salegentibacter</taxon>
    </lineage>
</organism>